<gene>
    <name evidence="2" type="ORF">GCM10010909_29410</name>
</gene>
<protein>
    <submittedName>
        <fullName evidence="2">Peroxidase</fullName>
    </submittedName>
</protein>
<dbReference type="Gene3D" id="3.40.50.1820">
    <property type="entry name" value="alpha/beta hydrolase"/>
    <property type="match status" value="1"/>
</dbReference>
<organism evidence="2 3">
    <name type="scientific">Acidocella aquatica</name>
    <dbReference type="NCBI Taxonomy" id="1922313"/>
    <lineage>
        <taxon>Bacteria</taxon>
        <taxon>Pseudomonadati</taxon>
        <taxon>Pseudomonadota</taxon>
        <taxon>Alphaproteobacteria</taxon>
        <taxon>Acetobacterales</taxon>
        <taxon>Acidocellaceae</taxon>
        <taxon>Acidocella</taxon>
    </lineage>
</organism>
<dbReference type="InterPro" id="IPR000639">
    <property type="entry name" value="Epox_hydrolase-like"/>
</dbReference>
<keyword evidence="2" id="KW-0560">Oxidoreductase</keyword>
<reference evidence="3" key="1">
    <citation type="journal article" date="2019" name="Int. J. Syst. Evol. Microbiol.">
        <title>The Global Catalogue of Microorganisms (GCM) 10K type strain sequencing project: providing services to taxonomists for standard genome sequencing and annotation.</title>
        <authorList>
            <consortium name="The Broad Institute Genomics Platform"/>
            <consortium name="The Broad Institute Genome Sequencing Center for Infectious Disease"/>
            <person name="Wu L."/>
            <person name="Ma J."/>
        </authorList>
    </citation>
    <scope>NUCLEOTIDE SEQUENCE [LARGE SCALE GENOMIC DNA]</scope>
    <source>
        <strain evidence="3">NBRC 112502</strain>
    </source>
</reference>
<dbReference type="GO" id="GO:0004601">
    <property type="term" value="F:peroxidase activity"/>
    <property type="evidence" value="ECO:0007669"/>
    <property type="project" value="UniProtKB-KW"/>
</dbReference>
<keyword evidence="2" id="KW-0575">Peroxidase</keyword>
<dbReference type="PANTHER" id="PTHR43194:SF2">
    <property type="entry name" value="PEROXISOMAL MEMBRANE PROTEIN LPX1"/>
    <property type="match status" value="1"/>
</dbReference>
<name>A0ABQ6A741_9PROT</name>
<dbReference type="Pfam" id="PF00561">
    <property type="entry name" value="Abhydrolase_1"/>
    <property type="match status" value="1"/>
</dbReference>
<dbReference type="EMBL" id="BSOS01000086">
    <property type="protein sequence ID" value="GLR68260.1"/>
    <property type="molecule type" value="Genomic_DNA"/>
</dbReference>
<dbReference type="InterPro" id="IPR029058">
    <property type="entry name" value="AB_hydrolase_fold"/>
</dbReference>
<feature type="domain" description="AB hydrolase-1" evidence="1">
    <location>
        <begin position="24"/>
        <end position="256"/>
    </location>
</feature>
<evidence type="ECO:0000313" key="2">
    <source>
        <dbReference type="EMBL" id="GLR68260.1"/>
    </source>
</evidence>
<evidence type="ECO:0000313" key="3">
    <source>
        <dbReference type="Proteomes" id="UP001156641"/>
    </source>
</evidence>
<dbReference type="PRINTS" id="PR00412">
    <property type="entry name" value="EPOXHYDRLASE"/>
</dbReference>
<dbReference type="InterPro" id="IPR000073">
    <property type="entry name" value="AB_hydrolase_1"/>
</dbReference>
<proteinExistence type="predicted"/>
<sequence length="280" mass="29655">MERMEFAGAGVTIVADAAGAADAPLVLFLHGGGQTRQSWGKALEVAAERGYRAVSLDLRGHGESGWSDDGAYSMPRFADDVRNVIAALGRPPVIVGASLGGLIGILIASVPSPEVRGLVLVDVAVRLETEGTREIGAFMQSAPDGFASLDDAADAVSAYLPHRTRPKDTSGLMRNLRLRENGRLHWHWDPAFTRYNPETAKLTANIFAQAAASLTVPVLLIRGGRSRVLSAEGVAEFRELVPHAEYVDVAGADHMVAGDANDSFNDAVLGFLAQHAHAAQ</sequence>
<dbReference type="PANTHER" id="PTHR43194">
    <property type="entry name" value="HYDROLASE ALPHA/BETA FOLD FAMILY"/>
    <property type="match status" value="1"/>
</dbReference>
<keyword evidence="3" id="KW-1185">Reference proteome</keyword>
<dbReference type="SUPFAM" id="SSF53474">
    <property type="entry name" value="alpha/beta-Hydrolases"/>
    <property type="match status" value="1"/>
</dbReference>
<comment type="caution">
    <text evidence="2">The sequence shown here is derived from an EMBL/GenBank/DDBJ whole genome shotgun (WGS) entry which is preliminary data.</text>
</comment>
<dbReference type="Proteomes" id="UP001156641">
    <property type="component" value="Unassembled WGS sequence"/>
</dbReference>
<evidence type="ECO:0000259" key="1">
    <source>
        <dbReference type="Pfam" id="PF00561"/>
    </source>
</evidence>
<dbReference type="RefSeq" id="WP_284259104.1">
    <property type="nucleotide sequence ID" value="NZ_BSOS01000086.1"/>
</dbReference>
<dbReference type="PRINTS" id="PR00111">
    <property type="entry name" value="ABHYDROLASE"/>
</dbReference>
<accession>A0ABQ6A741</accession>
<dbReference type="InterPro" id="IPR050228">
    <property type="entry name" value="Carboxylesterase_BioH"/>
</dbReference>